<keyword evidence="10 16" id="KW-0418">Kinase</keyword>
<dbReference type="PROSITE" id="PS51190">
    <property type="entry name" value="FATC"/>
    <property type="match status" value="1"/>
</dbReference>
<evidence type="ECO:0000256" key="1">
    <source>
        <dbReference type="ARBA" id="ARBA00004123"/>
    </source>
</evidence>
<comment type="similarity">
    <text evidence="2 16">Belongs to the PI3/PI4-kinase family. ATM subfamily.</text>
</comment>
<dbReference type="EMBL" id="AMGV01000013">
    <property type="protein sequence ID" value="KEF53355.1"/>
    <property type="molecule type" value="Genomic_DNA"/>
</dbReference>
<protein>
    <recommendedName>
        <fullName evidence="5 16">Serine/threonine-protein kinase Tel1</fullName>
        <ecNumber evidence="4 16">2.7.11.1</ecNumber>
    </recommendedName>
</protein>
<dbReference type="PANTHER" id="PTHR37079:SF4">
    <property type="entry name" value="SERINE_THREONINE-PROTEIN KINASE ATM"/>
    <property type="match status" value="1"/>
</dbReference>
<dbReference type="GO" id="GO:0005524">
    <property type="term" value="F:ATP binding"/>
    <property type="evidence" value="ECO:0007669"/>
    <property type="project" value="UniProtKB-KW"/>
</dbReference>
<dbReference type="Proteomes" id="UP000027920">
    <property type="component" value="Unassembled WGS sequence"/>
</dbReference>
<dbReference type="InterPro" id="IPR011009">
    <property type="entry name" value="Kinase-like_dom_sf"/>
</dbReference>
<evidence type="ECO:0000256" key="11">
    <source>
        <dbReference type="ARBA" id="ARBA00022840"/>
    </source>
</evidence>
<reference evidence="20 21" key="1">
    <citation type="submission" date="2013-03" db="EMBL/GenBank/DDBJ databases">
        <title>The Genome Sequence of Exophiala aquamarina CBS 119918.</title>
        <authorList>
            <consortium name="The Broad Institute Genomics Platform"/>
            <person name="Cuomo C."/>
            <person name="de Hoog S."/>
            <person name="Gorbushina A."/>
            <person name="Walker B."/>
            <person name="Young S.K."/>
            <person name="Zeng Q."/>
            <person name="Gargeya S."/>
            <person name="Fitzgerald M."/>
            <person name="Haas B."/>
            <person name="Abouelleil A."/>
            <person name="Allen A.W."/>
            <person name="Alvarado L."/>
            <person name="Arachchi H.M."/>
            <person name="Berlin A.M."/>
            <person name="Chapman S.B."/>
            <person name="Gainer-Dewar J."/>
            <person name="Goldberg J."/>
            <person name="Griggs A."/>
            <person name="Gujja S."/>
            <person name="Hansen M."/>
            <person name="Howarth C."/>
            <person name="Imamovic A."/>
            <person name="Ireland A."/>
            <person name="Larimer J."/>
            <person name="McCowan C."/>
            <person name="Murphy C."/>
            <person name="Pearson M."/>
            <person name="Poon T.W."/>
            <person name="Priest M."/>
            <person name="Roberts A."/>
            <person name="Saif S."/>
            <person name="Shea T."/>
            <person name="Sisk P."/>
            <person name="Sykes S."/>
            <person name="Wortman J."/>
            <person name="Nusbaum C."/>
            <person name="Birren B."/>
        </authorList>
    </citation>
    <scope>NUCLEOTIDE SEQUENCE [LARGE SCALE GENOMIC DNA]</scope>
    <source>
        <strain evidence="20 21">CBS 119918</strain>
    </source>
</reference>
<comment type="function">
    <text evidence="13 16">Serine/threonine protein kinase which activates checkpoint signaling upon genotoxic stresses such as ionizing radiation (IR), ultraviolet light (UV), or DNA replication stalling, thereby acting as a DNA damage sensor. Recognizes the substrate consensus sequence [ST]-Q. Phosphorylates histone H2A to form H2AS128ph (gamma-H2A) at sites of DNA damage, involved in the regulation of DNA damage response mechanism. Required for the control of telomere length and genome stability.</text>
</comment>
<dbReference type="Pfam" id="PF02260">
    <property type="entry name" value="FATC"/>
    <property type="match status" value="1"/>
</dbReference>
<dbReference type="PROSITE" id="PS00916">
    <property type="entry name" value="PI3_4_KINASE_2"/>
    <property type="match status" value="1"/>
</dbReference>
<dbReference type="GO" id="GO:0006325">
    <property type="term" value="P:chromatin organization"/>
    <property type="evidence" value="ECO:0007669"/>
    <property type="project" value="UniProtKB-KW"/>
</dbReference>
<evidence type="ECO:0000256" key="7">
    <source>
        <dbReference type="ARBA" id="ARBA00022679"/>
    </source>
</evidence>
<dbReference type="PROSITE" id="PS50290">
    <property type="entry name" value="PI3_4_KINASE_3"/>
    <property type="match status" value="1"/>
</dbReference>
<sequence length="2921" mass="325652">MWTSDSRVFSGLIVTELKHILDPDSYSLRADPIPEDALHKTFELLYKIISKQKPVYIRASAKPTTKNNASSRLQVTAAALRLAVEVLAPVIKFKTALSILDHIVETLPNSDGSYCEPLLNDYLKSFKALLEYAPHCEHMRPKQWQKYADFALALLSVGLDLTQPHDVATSRDSRSASRNGIHISLRLSQRSGRGKGKDGVSSHADELVAALKSLTAVTNAPIMSRCAAIADTINEHLVAGLRAQEGAFETLNNVIFVSLAEDVNFTRGLIRSLLPTIRRLWSHNSALLREQMLITLCSCRYLFISRSNIWPAVESDILEPMLDTMLTEYKSRGDRDILLLEDLQLLIPGEYAPLRSAQFLPIRNSARAVPAWASLSIIACLILGTRKTPRQENAPESDAAEGPRKRQKLHVPGEDILQHAIDGSGQMRLVALQILVFLCEQPVHHEDVLPKDLALLLPGLSHEDTTIQSWTYVLFSRLALKLPPSVECSIETWLLVWHSARQAISVPGTARASCHTLAVLLQTNHLRANLDGALVDTTIFGGSSNGPSTLTDTSLLLMTNALRSNYFDDGRTFEAFCLKLLSWLSMRWTLPSVLDRFHNAFLVAHVRPELLFSLLTSICGFPEPIKPYDDWSPAHSIWRAAIIASANDDFLMYLLEIHPKTSDDVNILASQSFRQFDSSLLSRLQNAVATLFAGRLTDFHSAFTILQSERKSNIGTDIVGVMTVALTVWASLSPRLELAPNIAPSELWTRAWASLNSFVSGERGDMALMTNLMCSSVLRVHAQIHKIEANWPCDEYRTVIESSLKLTRISMNSPLSKDDMELDLLDDDVWTSQSTQKGYSNAATSQSRQAIPLNCNEASQLASNRVKLATALQFLKSNGTLVPAAISLIIDEVITLEPWLLLAARGAVLELLALKPGIKRTDAAQLLKALGKTYLQQESFERCEAALCFCLSVVQGLADLWVSEDEDDPVVELAFDVYSYTLSITLGKFPASPRVLSQFSEVLYLLLQLNPNYGTEDLASPRTSLLRILQLAAPAIKFRLPEKLFQLFEKFILTQHEAIFDDVVENLPSDPDNKEGIAVRLYVLSRLGARWHTVLRQATYHLFETAANVPPATSLARWCISFTSEKLYLNSSTELFRLFVSQISYTWLSKDSIDRMPFQAFGYVTLKDMVLDNLQEFVGQIALRGSIGANELSAIAEDSWTSLLTTAFATALAYTLSSETSLPKQDRLYDGSEKLMRKQLGFELYIQLLRHWLPDIVAQLIISLQNDRAIDKAFDKSQHASALSAWEEMSTQSTTNLELPLSQQPSFRARCLGEELNYICSRLELGHSEIWSPALTVHVYRSLLSKAKPALGPLHACTIIRKIRIAISLAGPIAVTGYPLEMLLHNLRPYLTVFECAEDTMGIFRYLLHHGKPHLNSRISFIAGLGVSIFASLTGFITSSQESTTQESHFLATISKAQEFRIFLSQFLEGMVFVDVSPNTLSMFKRIILHAKNITHPGSSARSKSEGCLLLALLEDRSSDSPLLTRLHFDISLEILCRNFTTSSDPADDILADDLIALRASMVLNNALQSISTNEEFRIWAASAIGRGYLMHGMMKNCLMSPHTDFHLTTLAGSKHDKAKTREDLLREDMVASYTSIIDLLLDLLWRSDFVAAAFAEKTLQLISSNIAEHQEGDILAKDFDRNIFSELRFRNFPCPPIAQSRYQAMASPIRDNHGRQARYSNKWAANLLRSLCSGAMNDPVLRHLVPLISDVPSVASALFPYAVHAILGGEPKLVQYSRDQLSQAFSSVLKNEISEPEEARPLVLRTILYLRTRYLINETTMAQRNSWLDVDFTQAVVAATECQMFHEALLFLEIHHSQARLQGGRSSRKSFVSLLSSVSHAIETSIYENVDDLDFFYGKHEDSDLHSVLAKLAHEGASQKALSFQSALLDSHLSIDGAKGLSETTTMTALALKSANMHGVAEAVKQYYDNPDQRFQVAQADNTFSSLTQWDLMPSNEESSLSSNIGALFRNMHQASSKTGLESALDQSMLDSVARLTSGTVGRAQTDTILSNLAVLAEARQVFTANTQQEVDSVWKCVIARDKQIQLAEFNKLSPILLGREATFAALRRNHNLQVELGLTFQQSLLQEIQVFRQSLHSVADHNVPQFSLNRAMYLSKLNTLALDAGLNVEIAIQYDLATTLWAQDEPTGSIGILQNLMSRNDGKHQVLGVTMAQILTDLGHKVAEARLEKPDEIIKSYLQPAFNELHGKSSGSEAGRVFHNFAAFCDMQLQDTDNLDDFTRISKIRDRKLRELNDLKKMIENSDGKQRDQLKGHLNKTRVWYNLDDKEFRRVSENRESLILQCLENYLLSMKASDEYQNDTLRFLALWLNQADSPTANATVSKHLSSVPTLKFAPLVNQLSSRLLDTKDKFQVLLMDLMFRICSDHPYHSLYQVFSTSKTKAPKTDEVALSRNAAANKLADSVAKKSPSAAIWITIHNSSIALFRVAQERISDKDAKPGTKIPFRKLSSALKLEQMMTEAHTKIPPPTMNIALRPDRDYSGLATFSSFDQQISVAGGVSAPKIATMVASDGSAYKMLLKGGNDDLRQDAIMEQVFEQVSNLLKDHRPTRQRNLGIRTYKVIPLTTNAGIIEFVKDTIPLNDYLNPAHERYFPKDFKHTRARREISDAQTKSSSQRLQAYKTVTANFHPVMRFFFMENFLDPDEWFHKRLNYSRSTAAVSILGHVLGLGDRHGHNILLDHNSGEVVHIDLGVAFEAGRVLPVPEVVPFRLTRDLVDGMGLTGVEGVFRRCCNFTLEALRRDQEAIMTILDVLRYDPLYSWSISPLRLQRMQEHNEQVADAMAASMSTTAGAGMALDAGVGGVVGAARRDISEPSEADRALTVVAKKLGKSLSVEATVNELIRQATDERNLAMLYCGWAAFA</sequence>
<dbReference type="PROSITE" id="PS51189">
    <property type="entry name" value="FAT"/>
    <property type="match status" value="1"/>
</dbReference>
<evidence type="ECO:0000256" key="8">
    <source>
        <dbReference type="ARBA" id="ARBA00022741"/>
    </source>
</evidence>
<dbReference type="PROSITE" id="PS00915">
    <property type="entry name" value="PI3_4_KINASE_1"/>
    <property type="match status" value="1"/>
</dbReference>
<evidence type="ECO:0000313" key="20">
    <source>
        <dbReference type="EMBL" id="KEF53355.1"/>
    </source>
</evidence>
<dbReference type="Pfam" id="PF00454">
    <property type="entry name" value="PI3_PI4_kinase"/>
    <property type="match status" value="1"/>
</dbReference>
<dbReference type="HOGENOM" id="CLU_000178_8_2_1"/>
<dbReference type="SUPFAM" id="SSF48371">
    <property type="entry name" value="ARM repeat"/>
    <property type="match status" value="1"/>
</dbReference>
<dbReference type="RefSeq" id="XP_013255945.1">
    <property type="nucleotide sequence ID" value="XM_013400491.1"/>
</dbReference>
<dbReference type="OrthoDB" id="381190at2759"/>
<evidence type="ECO:0000256" key="5">
    <source>
        <dbReference type="ARBA" id="ARBA00014619"/>
    </source>
</evidence>
<evidence type="ECO:0000259" key="17">
    <source>
        <dbReference type="PROSITE" id="PS50290"/>
    </source>
</evidence>
<proteinExistence type="inferred from homology"/>
<dbReference type="InterPro" id="IPR044107">
    <property type="entry name" value="PIKKc_ATM"/>
</dbReference>
<keyword evidence="16" id="KW-0156">Chromatin regulator</keyword>
<dbReference type="Gene3D" id="3.30.1010.10">
    <property type="entry name" value="Phosphatidylinositol 3-kinase Catalytic Subunit, Chain A, domain 4"/>
    <property type="match status" value="1"/>
</dbReference>
<feature type="domain" description="FATC" evidence="19">
    <location>
        <begin position="2889"/>
        <end position="2921"/>
    </location>
</feature>
<comment type="subunit">
    <text evidence="3">Associates with DNA double-strand breaks.</text>
</comment>
<dbReference type="SUPFAM" id="SSF56112">
    <property type="entry name" value="Protein kinase-like (PK-like)"/>
    <property type="match status" value="1"/>
</dbReference>
<evidence type="ECO:0000256" key="2">
    <source>
        <dbReference type="ARBA" id="ARBA00010769"/>
    </source>
</evidence>
<dbReference type="InterPro" id="IPR038980">
    <property type="entry name" value="ATM_plant"/>
</dbReference>
<keyword evidence="21" id="KW-1185">Reference proteome</keyword>
<gene>
    <name evidence="20" type="ORF">A1O9_10330</name>
</gene>
<dbReference type="STRING" id="1182545.A0A072PCT0"/>
<dbReference type="InterPro" id="IPR018936">
    <property type="entry name" value="PI3/4_kinase_CS"/>
</dbReference>
<comment type="catalytic activity">
    <reaction evidence="15">
        <text>L-seryl-[protein] + ATP = O-phospho-L-seryl-[protein] + ADP + H(+)</text>
        <dbReference type="Rhea" id="RHEA:17989"/>
        <dbReference type="Rhea" id="RHEA-COMP:9863"/>
        <dbReference type="Rhea" id="RHEA-COMP:11604"/>
        <dbReference type="ChEBI" id="CHEBI:15378"/>
        <dbReference type="ChEBI" id="CHEBI:29999"/>
        <dbReference type="ChEBI" id="CHEBI:30616"/>
        <dbReference type="ChEBI" id="CHEBI:83421"/>
        <dbReference type="ChEBI" id="CHEBI:456216"/>
        <dbReference type="EC" id="2.7.11.1"/>
    </reaction>
</comment>
<keyword evidence="16" id="KW-0158">Chromosome</keyword>
<dbReference type="PANTHER" id="PTHR37079">
    <property type="entry name" value="SERINE/THREONINE-PROTEIN KINASE ATM"/>
    <property type="match status" value="1"/>
</dbReference>
<dbReference type="InterPro" id="IPR021668">
    <property type="entry name" value="TAN"/>
</dbReference>
<keyword evidence="11 16" id="KW-0067">ATP-binding</keyword>
<comment type="caution">
    <text evidence="20">The sequence shown here is derived from an EMBL/GenBank/DDBJ whole genome shotgun (WGS) entry which is preliminary data.</text>
</comment>
<evidence type="ECO:0000256" key="6">
    <source>
        <dbReference type="ARBA" id="ARBA00022527"/>
    </source>
</evidence>
<evidence type="ECO:0000256" key="13">
    <source>
        <dbReference type="ARBA" id="ARBA00025079"/>
    </source>
</evidence>
<keyword evidence="9 16" id="KW-0227">DNA damage</keyword>
<evidence type="ECO:0000256" key="16">
    <source>
        <dbReference type="RuleBase" id="RU365027"/>
    </source>
</evidence>
<feature type="domain" description="PI3K/PI4K catalytic" evidence="17">
    <location>
        <begin position="2549"/>
        <end position="2866"/>
    </location>
</feature>
<dbReference type="InterPro" id="IPR000403">
    <property type="entry name" value="PI3/4_kinase_cat_dom"/>
</dbReference>
<keyword evidence="8 16" id="KW-0547">Nucleotide-binding</keyword>
<comment type="catalytic activity">
    <reaction evidence="14 16">
        <text>L-threonyl-[protein] + ATP = O-phospho-L-threonyl-[protein] + ADP + H(+)</text>
        <dbReference type="Rhea" id="RHEA:46608"/>
        <dbReference type="Rhea" id="RHEA-COMP:11060"/>
        <dbReference type="Rhea" id="RHEA-COMP:11605"/>
        <dbReference type="ChEBI" id="CHEBI:15378"/>
        <dbReference type="ChEBI" id="CHEBI:30013"/>
        <dbReference type="ChEBI" id="CHEBI:30616"/>
        <dbReference type="ChEBI" id="CHEBI:61977"/>
        <dbReference type="ChEBI" id="CHEBI:456216"/>
        <dbReference type="EC" id="2.7.11.1"/>
    </reaction>
</comment>
<evidence type="ECO:0000256" key="14">
    <source>
        <dbReference type="ARBA" id="ARBA00047899"/>
    </source>
</evidence>
<dbReference type="Gene3D" id="1.10.1070.11">
    <property type="entry name" value="Phosphatidylinositol 3-/4-kinase, catalytic domain"/>
    <property type="match status" value="1"/>
</dbReference>
<dbReference type="InterPro" id="IPR016024">
    <property type="entry name" value="ARM-type_fold"/>
</dbReference>
<dbReference type="GO" id="GO:0004674">
    <property type="term" value="F:protein serine/threonine kinase activity"/>
    <property type="evidence" value="ECO:0007669"/>
    <property type="project" value="UniProtKB-KW"/>
</dbReference>
<evidence type="ECO:0000256" key="10">
    <source>
        <dbReference type="ARBA" id="ARBA00022777"/>
    </source>
</evidence>
<dbReference type="SMART" id="SM00146">
    <property type="entry name" value="PI3Kc"/>
    <property type="match status" value="1"/>
</dbReference>
<evidence type="ECO:0000256" key="12">
    <source>
        <dbReference type="ARBA" id="ARBA00023242"/>
    </source>
</evidence>
<keyword evidence="16" id="KW-0779">Telomere</keyword>
<dbReference type="InterPro" id="IPR036940">
    <property type="entry name" value="PI3/4_kinase_cat_sf"/>
</dbReference>
<dbReference type="VEuPathDB" id="FungiDB:A1O9_10330"/>
<evidence type="ECO:0000256" key="4">
    <source>
        <dbReference type="ARBA" id="ARBA00012513"/>
    </source>
</evidence>
<dbReference type="InterPro" id="IPR014009">
    <property type="entry name" value="PIK_FAT"/>
</dbReference>
<evidence type="ECO:0000256" key="3">
    <source>
        <dbReference type="ARBA" id="ARBA00011370"/>
    </source>
</evidence>
<evidence type="ECO:0000256" key="15">
    <source>
        <dbReference type="ARBA" id="ARBA00048679"/>
    </source>
</evidence>
<evidence type="ECO:0000256" key="9">
    <source>
        <dbReference type="ARBA" id="ARBA00022763"/>
    </source>
</evidence>
<dbReference type="CDD" id="cd05171">
    <property type="entry name" value="PIKKc_ATM"/>
    <property type="match status" value="1"/>
</dbReference>
<evidence type="ECO:0000259" key="18">
    <source>
        <dbReference type="PROSITE" id="PS51189"/>
    </source>
</evidence>
<dbReference type="Pfam" id="PF11640">
    <property type="entry name" value="TAN"/>
    <property type="match status" value="1"/>
</dbReference>
<feature type="domain" description="FAT" evidence="18">
    <location>
        <begin position="1835"/>
        <end position="2441"/>
    </location>
</feature>
<dbReference type="InterPro" id="IPR003152">
    <property type="entry name" value="FATC_dom"/>
</dbReference>
<dbReference type="GO" id="GO:0006281">
    <property type="term" value="P:DNA repair"/>
    <property type="evidence" value="ECO:0007669"/>
    <property type="project" value="InterPro"/>
</dbReference>
<dbReference type="SMART" id="SM01343">
    <property type="entry name" value="FATC"/>
    <property type="match status" value="1"/>
</dbReference>
<comment type="subcellular location">
    <subcellularLocation>
        <location evidence="16">Chromosome</location>
        <location evidence="16">Telomere</location>
    </subcellularLocation>
    <subcellularLocation>
        <location evidence="1 16">Nucleus</location>
    </subcellularLocation>
</comment>
<accession>A0A072PCT0</accession>
<organism evidence="20 21">
    <name type="scientific">Exophiala aquamarina CBS 119918</name>
    <dbReference type="NCBI Taxonomy" id="1182545"/>
    <lineage>
        <taxon>Eukaryota</taxon>
        <taxon>Fungi</taxon>
        <taxon>Dikarya</taxon>
        <taxon>Ascomycota</taxon>
        <taxon>Pezizomycotina</taxon>
        <taxon>Eurotiomycetes</taxon>
        <taxon>Chaetothyriomycetidae</taxon>
        <taxon>Chaetothyriales</taxon>
        <taxon>Herpotrichiellaceae</taxon>
        <taxon>Exophiala</taxon>
    </lineage>
</organism>
<evidence type="ECO:0000313" key="21">
    <source>
        <dbReference type="Proteomes" id="UP000027920"/>
    </source>
</evidence>
<keyword evidence="6 16" id="KW-0723">Serine/threonine-protein kinase</keyword>
<dbReference type="SMART" id="SM01342">
    <property type="entry name" value="TAN"/>
    <property type="match status" value="1"/>
</dbReference>
<dbReference type="EC" id="2.7.11.1" evidence="4 16"/>
<dbReference type="GeneID" id="25285234"/>
<dbReference type="GO" id="GO:0106310">
    <property type="term" value="F:protein serine kinase activity"/>
    <property type="evidence" value="ECO:0007669"/>
    <property type="project" value="RHEA"/>
</dbReference>
<name>A0A072PCT0_9EURO</name>
<keyword evidence="7 16" id="KW-0808">Transferase</keyword>
<keyword evidence="12 16" id="KW-0539">Nucleus</keyword>
<evidence type="ECO:0000259" key="19">
    <source>
        <dbReference type="PROSITE" id="PS51190"/>
    </source>
</evidence>
<dbReference type="GO" id="GO:0005634">
    <property type="term" value="C:nucleus"/>
    <property type="evidence" value="ECO:0007669"/>
    <property type="project" value="UniProtKB-SubCell"/>
</dbReference>
<dbReference type="GO" id="GO:0035556">
    <property type="term" value="P:intracellular signal transduction"/>
    <property type="evidence" value="ECO:0007669"/>
    <property type="project" value="UniProtKB-ARBA"/>
</dbReference>
<dbReference type="GO" id="GO:0000781">
    <property type="term" value="C:chromosome, telomeric region"/>
    <property type="evidence" value="ECO:0007669"/>
    <property type="project" value="UniProtKB-SubCell"/>
</dbReference>